<evidence type="ECO:0000256" key="10">
    <source>
        <dbReference type="ARBA" id="ARBA00049285"/>
    </source>
</evidence>
<dbReference type="SUPFAM" id="SSF52317">
    <property type="entry name" value="Class I glutamine amidotransferase-like"/>
    <property type="match status" value="1"/>
</dbReference>
<dbReference type="OrthoDB" id="9804328at2"/>
<dbReference type="Pfam" id="PF00988">
    <property type="entry name" value="CPSase_sm_chain"/>
    <property type="match status" value="1"/>
</dbReference>
<keyword evidence="11" id="KW-0055">Arginine biosynthesis</keyword>
<dbReference type="NCBIfam" id="TIGR01368">
    <property type="entry name" value="CPSaseIIsmall"/>
    <property type="match status" value="1"/>
</dbReference>
<dbReference type="EMBL" id="FUWM01000027">
    <property type="protein sequence ID" value="SKA02208.1"/>
    <property type="molecule type" value="Genomic_DNA"/>
</dbReference>
<dbReference type="InterPro" id="IPR050472">
    <property type="entry name" value="Anth_synth/Amidotransfase"/>
</dbReference>
<feature type="region of interest" description="CPSase" evidence="11">
    <location>
        <begin position="1"/>
        <end position="172"/>
    </location>
</feature>
<comment type="pathway">
    <text evidence="2 11">Amino-acid biosynthesis; L-arginine biosynthesis; carbamoyl phosphate from bicarbonate: step 1/1.</text>
</comment>
<evidence type="ECO:0000313" key="14">
    <source>
        <dbReference type="Proteomes" id="UP000190625"/>
    </source>
</evidence>
<feature type="active site" evidence="11">
    <location>
        <position position="333"/>
    </location>
</feature>
<dbReference type="InterPro" id="IPR029062">
    <property type="entry name" value="Class_I_gatase-like"/>
</dbReference>
<dbReference type="GO" id="GO:0044205">
    <property type="term" value="P:'de novo' UMP biosynthetic process"/>
    <property type="evidence" value="ECO:0007669"/>
    <property type="project" value="UniProtKB-UniRule"/>
</dbReference>
<proteinExistence type="inferred from homology"/>
<comment type="similarity">
    <text evidence="3 11">Belongs to the CarA family.</text>
</comment>
<dbReference type="Gene3D" id="3.50.30.20">
    <property type="entry name" value="Carbamoyl-phosphate synthase small subunit, N-terminal domain"/>
    <property type="match status" value="1"/>
</dbReference>
<name>A0A1T4QG12_9FIRM</name>
<dbReference type="PRINTS" id="PR00099">
    <property type="entry name" value="CPSGATASE"/>
</dbReference>
<dbReference type="HAMAP" id="MF_01209">
    <property type="entry name" value="CPSase_S_chain"/>
    <property type="match status" value="1"/>
</dbReference>
<feature type="binding site" evidence="11">
    <location>
        <position position="252"/>
    </location>
    <ligand>
        <name>L-glutamine</name>
        <dbReference type="ChEBI" id="CHEBI:58359"/>
    </ligand>
</feature>
<organism evidence="13 14">
    <name type="scientific">Selenihalanaerobacter shriftii</name>
    <dbReference type="NCBI Taxonomy" id="142842"/>
    <lineage>
        <taxon>Bacteria</taxon>
        <taxon>Bacillati</taxon>
        <taxon>Bacillota</taxon>
        <taxon>Clostridia</taxon>
        <taxon>Halanaerobiales</taxon>
        <taxon>Halobacteroidaceae</taxon>
        <taxon>Selenihalanaerobacter</taxon>
    </lineage>
</organism>
<evidence type="ECO:0000256" key="5">
    <source>
        <dbReference type="ARBA" id="ARBA00022741"/>
    </source>
</evidence>
<feature type="binding site" evidence="11">
    <location>
        <position position="290"/>
    </location>
    <ligand>
        <name>L-glutamine</name>
        <dbReference type="ChEBI" id="CHEBI:58359"/>
    </ligand>
</feature>
<dbReference type="GO" id="GO:0005524">
    <property type="term" value="F:ATP binding"/>
    <property type="evidence" value="ECO:0007669"/>
    <property type="project" value="UniProtKB-UniRule"/>
</dbReference>
<dbReference type="InterPro" id="IPR036480">
    <property type="entry name" value="CarbP_synth_ssu_N_sf"/>
</dbReference>
<dbReference type="UniPathway" id="UPA00068">
    <property type="reaction ID" value="UER00171"/>
</dbReference>
<keyword evidence="4 11" id="KW-0436">Ligase</keyword>
<keyword evidence="6 11" id="KW-0067">ATP-binding</keyword>
<feature type="binding site" evidence="11">
    <location>
        <position position="292"/>
    </location>
    <ligand>
        <name>L-glutamine</name>
        <dbReference type="ChEBI" id="CHEBI:58359"/>
    </ligand>
</feature>
<comment type="catalytic activity">
    <reaction evidence="10 11">
        <text>L-glutamine + H2O = L-glutamate + NH4(+)</text>
        <dbReference type="Rhea" id="RHEA:15889"/>
        <dbReference type="ChEBI" id="CHEBI:15377"/>
        <dbReference type="ChEBI" id="CHEBI:28938"/>
        <dbReference type="ChEBI" id="CHEBI:29985"/>
        <dbReference type="ChEBI" id="CHEBI:58359"/>
    </reaction>
</comment>
<dbReference type="InterPro" id="IPR006274">
    <property type="entry name" value="CarbamoylP_synth_ssu"/>
</dbReference>
<feature type="binding site" evidence="11">
    <location>
        <position position="249"/>
    </location>
    <ligand>
        <name>L-glutamine</name>
        <dbReference type="ChEBI" id="CHEBI:58359"/>
    </ligand>
</feature>
<evidence type="ECO:0000256" key="2">
    <source>
        <dbReference type="ARBA" id="ARBA00005077"/>
    </source>
</evidence>
<dbReference type="GO" id="GO:0006526">
    <property type="term" value="P:L-arginine biosynthetic process"/>
    <property type="evidence" value="ECO:0007669"/>
    <property type="project" value="UniProtKB-UniRule"/>
</dbReference>
<feature type="binding site" evidence="11">
    <location>
        <position position="45"/>
    </location>
    <ligand>
        <name>L-glutamine</name>
        <dbReference type="ChEBI" id="CHEBI:58359"/>
    </ligand>
</feature>
<evidence type="ECO:0000256" key="3">
    <source>
        <dbReference type="ARBA" id="ARBA00007800"/>
    </source>
</evidence>
<dbReference type="CDD" id="cd01744">
    <property type="entry name" value="GATase1_CPSase"/>
    <property type="match status" value="1"/>
</dbReference>
<dbReference type="InterPro" id="IPR002474">
    <property type="entry name" value="CarbamoylP_synth_ssu_N"/>
</dbReference>
<comment type="subunit">
    <text evidence="11">Composed of two chains; the small (or glutamine) chain promotes the hydrolysis of glutamine to ammonia, which is used by the large (or ammonia) chain to synthesize carbamoyl phosphate. Tetramer of heterodimers (alpha,beta)4.</text>
</comment>
<dbReference type="Gene3D" id="3.40.50.880">
    <property type="match status" value="1"/>
</dbReference>
<dbReference type="FunFam" id="3.50.30.20:FF:000001">
    <property type="entry name" value="Carbamoyl-phosphate synthase small chain"/>
    <property type="match status" value="1"/>
</dbReference>
<dbReference type="InterPro" id="IPR017926">
    <property type="entry name" value="GATASE"/>
</dbReference>
<keyword evidence="7 11" id="KW-0315">Glutamine amidotransferase</keyword>
<dbReference type="PANTHER" id="PTHR43418:SF7">
    <property type="entry name" value="CARBAMOYL-PHOSPHATE SYNTHASE SMALL CHAIN"/>
    <property type="match status" value="1"/>
</dbReference>
<dbReference type="GO" id="GO:0004088">
    <property type="term" value="F:carbamoyl-phosphate synthase (glutamine-hydrolyzing) activity"/>
    <property type="evidence" value="ECO:0007669"/>
    <property type="project" value="UniProtKB-UniRule"/>
</dbReference>
<keyword evidence="8 11" id="KW-0665">Pyrimidine biosynthesis</keyword>
<dbReference type="InterPro" id="IPR035686">
    <property type="entry name" value="CPSase_GATase1"/>
</dbReference>
<dbReference type="SUPFAM" id="SSF52021">
    <property type="entry name" value="Carbamoyl phosphate synthetase, small subunit N-terminal domain"/>
    <property type="match status" value="1"/>
</dbReference>
<keyword evidence="5 11" id="KW-0547">Nucleotide-binding</keyword>
<feature type="active site" description="Nucleophile" evidence="11">
    <location>
        <position position="248"/>
    </location>
</feature>
<gene>
    <name evidence="11" type="primary">carA</name>
    <name evidence="13" type="ORF">SAMN02745118_02536</name>
</gene>
<comment type="pathway">
    <text evidence="1 11">Pyrimidine metabolism; UMP biosynthesis via de novo pathway; (S)-dihydroorotate from bicarbonate: step 1/3.</text>
</comment>
<keyword evidence="14" id="KW-1185">Reference proteome</keyword>
<keyword evidence="11" id="KW-0028">Amino-acid biosynthesis</keyword>
<dbReference type="GO" id="GO:0006207">
    <property type="term" value="P:'de novo' pyrimidine nucleobase biosynthetic process"/>
    <property type="evidence" value="ECO:0007669"/>
    <property type="project" value="InterPro"/>
</dbReference>
<comment type="catalytic activity">
    <reaction evidence="9 11">
        <text>hydrogencarbonate + L-glutamine + 2 ATP + H2O = carbamoyl phosphate + L-glutamate + 2 ADP + phosphate + 2 H(+)</text>
        <dbReference type="Rhea" id="RHEA:18633"/>
        <dbReference type="ChEBI" id="CHEBI:15377"/>
        <dbReference type="ChEBI" id="CHEBI:15378"/>
        <dbReference type="ChEBI" id="CHEBI:17544"/>
        <dbReference type="ChEBI" id="CHEBI:29985"/>
        <dbReference type="ChEBI" id="CHEBI:30616"/>
        <dbReference type="ChEBI" id="CHEBI:43474"/>
        <dbReference type="ChEBI" id="CHEBI:58228"/>
        <dbReference type="ChEBI" id="CHEBI:58359"/>
        <dbReference type="ChEBI" id="CHEBI:456216"/>
        <dbReference type="EC" id="6.3.5.5"/>
    </reaction>
</comment>
<feature type="binding site" evidence="11">
    <location>
        <position position="221"/>
    </location>
    <ligand>
        <name>L-glutamine</name>
        <dbReference type="ChEBI" id="CHEBI:58359"/>
    </ligand>
</feature>
<dbReference type="EC" id="6.3.5.5" evidence="11"/>
<evidence type="ECO:0000256" key="4">
    <source>
        <dbReference type="ARBA" id="ARBA00022598"/>
    </source>
</evidence>
<feature type="binding site" evidence="11">
    <location>
        <position position="293"/>
    </location>
    <ligand>
        <name>L-glutamine</name>
        <dbReference type="ChEBI" id="CHEBI:58359"/>
    </ligand>
</feature>
<evidence type="ECO:0000256" key="9">
    <source>
        <dbReference type="ARBA" id="ARBA00048816"/>
    </source>
</evidence>
<evidence type="ECO:0000313" key="13">
    <source>
        <dbReference type="EMBL" id="SKA02208.1"/>
    </source>
</evidence>
<dbReference type="GO" id="GO:0004359">
    <property type="term" value="F:glutaminase activity"/>
    <property type="evidence" value="ECO:0007669"/>
    <property type="project" value="RHEA"/>
</dbReference>
<dbReference type="AlphaFoldDB" id="A0A1T4QG12"/>
<comment type="function">
    <text evidence="11">Small subunit of the glutamine-dependent carbamoyl phosphate synthetase (CPSase). CPSase catalyzes the formation of carbamoyl phosphate from the ammonia moiety of glutamine, carbonate, and phosphate donated by ATP, constituting the first step of 2 biosynthetic pathways, one leading to arginine and/or urea and the other to pyrimidine nucleotides. The small subunit (glutamine amidotransferase) binds and cleaves glutamine to supply the large subunit with the substrate ammonia.</text>
</comment>
<evidence type="ECO:0000256" key="11">
    <source>
        <dbReference type="HAMAP-Rule" id="MF_01209"/>
    </source>
</evidence>
<dbReference type="PRINTS" id="PR00096">
    <property type="entry name" value="GATASE"/>
</dbReference>
<dbReference type="PANTHER" id="PTHR43418">
    <property type="entry name" value="MULTIFUNCTIONAL TRYPTOPHAN BIOSYNTHESIS PROTEIN-RELATED"/>
    <property type="match status" value="1"/>
</dbReference>
<dbReference type="SMART" id="SM01097">
    <property type="entry name" value="CPSase_sm_chain"/>
    <property type="match status" value="1"/>
</dbReference>
<feature type="active site" evidence="11">
    <location>
        <position position="335"/>
    </location>
</feature>
<dbReference type="UniPathway" id="UPA00070">
    <property type="reaction ID" value="UER00115"/>
</dbReference>
<dbReference type="Proteomes" id="UP000190625">
    <property type="component" value="Unassembled WGS sequence"/>
</dbReference>
<dbReference type="GO" id="GO:0006541">
    <property type="term" value="P:glutamine metabolic process"/>
    <property type="evidence" value="ECO:0007669"/>
    <property type="project" value="InterPro"/>
</dbReference>
<accession>A0A1T4QG12</accession>
<dbReference type="NCBIfam" id="NF009475">
    <property type="entry name" value="PRK12838.1"/>
    <property type="match status" value="1"/>
</dbReference>
<evidence type="ECO:0000256" key="6">
    <source>
        <dbReference type="ARBA" id="ARBA00022840"/>
    </source>
</evidence>
<reference evidence="14" key="1">
    <citation type="submission" date="2017-02" db="EMBL/GenBank/DDBJ databases">
        <authorList>
            <person name="Varghese N."/>
            <person name="Submissions S."/>
        </authorList>
    </citation>
    <scope>NUCLEOTIDE SEQUENCE [LARGE SCALE GENOMIC DNA]</scope>
    <source>
        <strain evidence="14">ATCC BAA-73</strain>
    </source>
</reference>
<feature type="binding site" evidence="11">
    <location>
        <position position="223"/>
    </location>
    <ligand>
        <name>L-glutamine</name>
        <dbReference type="ChEBI" id="CHEBI:58359"/>
    </ligand>
</feature>
<protein>
    <recommendedName>
        <fullName evidence="11">Carbamoyl phosphate synthase small chain</fullName>
        <ecNumber evidence="11">6.3.5.5</ecNumber>
    </recommendedName>
    <alternativeName>
        <fullName evidence="11">Carbamoyl phosphate synthetase glutamine chain</fullName>
    </alternativeName>
</protein>
<evidence type="ECO:0000256" key="7">
    <source>
        <dbReference type="ARBA" id="ARBA00022962"/>
    </source>
</evidence>
<feature type="domain" description="Carbamoyl-phosphate synthase small subunit N-terminal" evidence="12">
    <location>
        <begin position="1"/>
        <end position="131"/>
    </location>
</feature>
<dbReference type="PROSITE" id="PS51273">
    <property type="entry name" value="GATASE_TYPE_1"/>
    <property type="match status" value="1"/>
</dbReference>
<dbReference type="STRING" id="142842.SAMN02745118_02536"/>
<dbReference type="RefSeq" id="WP_078810962.1">
    <property type="nucleotide sequence ID" value="NZ_FUWM01000027.1"/>
</dbReference>
<dbReference type="FunFam" id="3.40.50.880:FF:000029">
    <property type="entry name" value="Carbamoyl-phosphate synthase small chain"/>
    <property type="match status" value="1"/>
</dbReference>
<evidence type="ECO:0000259" key="12">
    <source>
        <dbReference type="SMART" id="SM01097"/>
    </source>
</evidence>
<evidence type="ECO:0000256" key="8">
    <source>
        <dbReference type="ARBA" id="ARBA00022975"/>
    </source>
</evidence>
<sequence length="364" mass="40034">MEAKLVLEDGTIFVGKSFGATDKTGGEIVFNTSMTGYQEILTDASYKGEIVTMTYPLIGNYGINEDDIESFQPHVNGFIVKEFCAQPSNWRSLNKLDDYLKENNIVGISDIDTRALTKKLRIHGTMRGIITTDQASEDELIAKAKAAPGLSGRDLVSEVTTQESYELIGDGYRVVLMDFGAKKNIVRSLSEVGCEVIVVPADTSAKKILNFNPDGVMLSNGPGDPQDVPYAVETVKELLDEKPIFGICLGHQILGIALGADTYKLKFGHRGANHPVQDLKTEKVYITPQNHGFAIKEESLDLEKAEVTHKNLNDGTIEGIRHRSLPAFSVQYHPEASPGPQDSKYLFDEFIDLMAKEEECKAIS</sequence>
<dbReference type="PRINTS" id="PR00097">
    <property type="entry name" value="ANTSNTHASEII"/>
</dbReference>
<dbReference type="Pfam" id="PF00117">
    <property type="entry name" value="GATase"/>
    <property type="match status" value="1"/>
</dbReference>
<evidence type="ECO:0000256" key="1">
    <source>
        <dbReference type="ARBA" id="ARBA00004812"/>
    </source>
</evidence>